<evidence type="ECO:0000313" key="2">
    <source>
        <dbReference type="EMBL" id="ADM10400.1"/>
    </source>
</evidence>
<reference evidence="2 3" key="2">
    <citation type="journal article" date="2011" name="J. Bacteriol.">
        <title>Complete genome sequence of strain HTCC2503T of Parvularcula bermudensis, the type species of the order "Parvularculales" in the class Alphaproteobacteria.</title>
        <authorList>
            <person name="Oh H.M."/>
            <person name="Kang I."/>
            <person name="Vergin K.L."/>
            <person name="Kang D."/>
            <person name="Rhee K.H."/>
            <person name="Giovannoni S.J."/>
            <person name="Cho J.C."/>
        </authorList>
    </citation>
    <scope>NUCLEOTIDE SEQUENCE [LARGE SCALE GENOMIC DNA]</scope>
    <source>
        <strain evidence="3">ATCC BAA-594 / HTCC2503 / KCTC 12087</strain>
    </source>
</reference>
<dbReference type="Proteomes" id="UP000001302">
    <property type="component" value="Chromosome"/>
</dbReference>
<reference evidence="3" key="1">
    <citation type="submission" date="2010-08" db="EMBL/GenBank/DDBJ databases">
        <title>Genome sequence of Parvularcula bermudensis HTCC2503.</title>
        <authorList>
            <person name="Kang D.-M."/>
            <person name="Oh H.-M."/>
            <person name="Cho J.-C."/>
        </authorList>
    </citation>
    <scope>NUCLEOTIDE SEQUENCE [LARGE SCALE GENOMIC DNA]</scope>
    <source>
        <strain evidence="3">ATCC BAA-594 / HTCC2503 / KCTC 12087</strain>
    </source>
</reference>
<dbReference type="HOGENOM" id="CLU_160698_3_0_5"/>
<dbReference type="RefSeq" id="WP_013301374.1">
    <property type="nucleotide sequence ID" value="NC_014414.1"/>
</dbReference>
<dbReference type="STRING" id="314260.PB2503_11779"/>
<keyword evidence="1" id="KW-0812">Transmembrane</keyword>
<keyword evidence="3" id="KW-1185">Reference proteome</keyword>
<evidence type="ECO:0000256" key="1">
    <source>
        <dbReference type="SAM" id="Phobius"/>
    </source>
</evidence>
<dbReference type="InterPro" id="IPR009935">
    <property type="entry name" value="DUF1467"/>
</dbReference>
<proteinExistence type="predicted"/>
<feature type="transmembrane region" description="Helical" evidence="1">
    <location>
        <begin position="59"/>
        <end position="79"/>
    </location>
</feature>
<organism evidence="2 3">
    <name type="scientific">Parvularcula bermudensis (strain ATCC BAA-594 / HTCC2503 / KCTC 12087)</name>
    <dbReference type="NCBI Taxonomy" id="314260"/>
    <lineage>
        <taxon>Bacteria</taxon>
        <taxon>Pseudomonadati</taxon>
        <taxon>Pseudomonadota</taxon>
        <taxon>Alphaproteobacteria</taxon>
        <taxon>Parvularculales</taxon>
        <taxon>Parvularculaceae</taxon>
        <taxon>Parvularcula</taxon>
    </lineage>
</organism>
<keyword evidence="1" id="KW-1133">Transmembrane helix</keyword>
<evidence type="ECO:0000313" key="3">
    <source>
        <dbReference type="Proteomes" id="UP000001302"/>
    </source>
</evidence>
<feature type="transmembrane region" description="Helical" evidence="1">
    <location>
        <begin position="6"/>
        <end position="24"/>
    </location>
</feature>
<dbReference type="AlphaFoldDB" id="E0TDV1"/>
<evidence type="ECO:0008006" key="4">
    <source>
        <dbReference type="Google" id="ProtNLM"/>
    </source>
</evidence>
<gene>
    <name evidence="2" type="ordered locus">PB2503_11779</name>
</gene>
<dbReference type="OrthoDB" id="9804637at2"/>
<accession>E0TDV1</accession>
<dbReference type="eggNOG" id="COG5454">
    <property type="taxonomic scope" value="Bacteria"/>
</dbReference>
<protein>
    <recommendedName>
        <fullName evidence="4">DUF1467 family protein</fullName>
    </recommendedName>
</protein>
<keyword evidence="1" id="KW-0472">Membrane</keyword>
<dbReference type="KEGG" id="pbr:PB2503_11779"/>
<name>E0TDV1_PARBH</name>
<dbReference type="Pfam" id="PF07330">
    <property type="entry name" value="DUF1467"/>
    <property type="match status" value="1"/>
</dbReference>
<dbReference type="EMBL" id="CP002156">
    <property type="protein sequence ID" value="ADM10400.1"/>
    <property type="molecule type" value="Genomic_DNA"/>
</dbReference>
<sequence>MGVTGSIVTYLIVWWTVLFAVLPMRVRNAYEDEQPLVRGQERGAPVDPKLWFKIRRTTWIAAIVWGIIFVVINSGWISLYER</sequence>